<proteinExistence type="predicted"/>
<evidence type="ECO:0000256" key="1">
    <source>
        <dbReference type="SAM" id="MobiDB-lite"/>
    </source>
</evidence>
<organism evidence="2 3">
    <name type="scientific">Streptomyces bacillaris</name>
    <dbReference type="NCBI Taxonomy" id="68179"/>
    <lineage>
        <taxon>Bacteria</taxon>
        <taxon>Bacillati</taxon>
        <taxon>Actinomycetota</taxon>
        <taxon>Actinomycetes</taxon>
        <taxon>Kitasatosporales</taxon>
        <taxon>Streptomycetaceae</taxon>
        <taxon>Streptomyces</taxon>
    </lineage>
</organism>
<accession>A0ABW6DSI7</accession>
<sequence length="145" mass="15616">MNEPRRFHLQRNVDVTGASGTGRVADGVLWPDGTATLRWRGERASTVNWDRIEDAEAVHGHGGHTIIVWDDPAPVGWDIADRTCPHCSDGHTPPDGGSQPWSAYLAPERDGDGQPTTIHVGRSGGAHVAESDAQWIRERLNGGAA</sequence>
<comment type="caution">
    <text evidence="2">The sequence shown here is derived from an EMBL/GenBank/DDBJ whole genome shotgun (WGS) entry which is preliminary data.</text>
</comment>
<gene>
    <name evidence="2" type="ORF">ACFWR3_07350</name>
</gene>
<dbReference type="RefSeq" id="WP_244210340.1">
    <property type="nucleotide sequence ID" value="NZ_JBHVRE010000013.1"/>
</dbReference>
<dbReference type="EMBL" id="JBHXPM010000005">
    <property type="protein sequence ID" value="MFD3955887.1"/>
    <property type="molecule type" value="Genomic_DNA"/>
</dbReference>
<keyword evidence="3" id="KW-1185">Reference proteome</keyword>
<feature type="region of interest" description="Disordered" evidence="1">
    <location>
        <begin position="85"/>
        <end position="133"/>
    </location>
</feature>
<dbReference type="Proteomes" id="UP001598300">
    <property type="component" value="Unassembled WGS sequence"/>
</dbReference>
<protein>
    <submittedName>
        <fullName evidence="2">Uncharacterized protein</fullName>
    </submittedName>
</protein>
<reference evidence="2 3" key="1">
    <citation type="submission" date="2024-09" db="EMBL/GenBank/DDBJ databases">
        <title>The Natural Products Discovery Center: Release of the First 8490 Sequenced Strains for Exploring Actinobacteria Biosynthetic Diversity.</title>
        <authorList>
            <person name="Kalkreuter E."/>
            <person name="Kautsar S.A."/>
            <person name="Yang D."/>
            <person name="Bader C.D."/>
            <person name="Teijaro C.N."/>
            <person name="Fluegel L."/>
            <person name="Davis C.M."/>
            <person name="Simpson J.R."/>
            <person name="Lauterbach L."/>
            <person name="Steele A.D."/>
            <person name="Gui C."/>
            <person name="Meng S."/>
            <person name="Li G."/>
            <person name="Viehrig K."/>
            <person name="Ye F."/>
            <person name="Su P."/>
            <person name="Kiefer A.F."/>
            <person name="Nichols A."/>
            <person name="Cepeda A.J."/>
            <person name="Yan W."/>
            <person name="Fan B."/>
            <person name="Jiang Y."/>
            <person name="Adhikari A."/>
            <person name="Zheng C.-J."/>
            <person name="Schuster L."/>
            <person name="Cowan T.M."/>
            <person name="Smanski M.J."/>
            <person name="Chevrette M.G."/>
            <person name="De Carvalho L.P.S."/>
            <person name="Shen B."/>
        </authorList>
    </citation>
    <scope>NUCLEOTIDE SEQUENCE [LARGE SCALE GENOMIC DNA]</scope>
    <source>
        <strain evidence="2 3">NPDC058584</strain>
    </source>
</reference>
<evidence type="ECO:0000313" key="2">
    <source>
        <dbReference type="EMBL" id="MFD3955887.1"/>
    </source>
</evidence>
<evidence type="ECO:0000313" key="3">
    <source>
        <dbReference type="Proteomes" id="UP001598300"/>
    </source>
</evidence>
<name>A0ABW6DSI7_9ACTN</name>